<feature type="transmembrane region" description="Helical" evidence="1">
    <location>
        <begin position="262"/>
        <end position="282"/>
    </location>
</feature>
<dbReference type="PANTHER" id="PTHR45907">
    <property type="entry name" value="SERPENTINE RECEPTOR, CLASS J"/>
    <property type="match status" value="1"/>
</dbReference>
<gene>
    <name evidence="2" type="ORF">PMAYCL1PPCAC_15285</name>
</gene>
<organism evidence="2 3">
    <name type="scientific">Pristionchus mayeri</name>
    <dbReference type="NCBI Taxonomy" id="1317129"/>
    <lineage>
        <taxon>Eukaryota</taxon>
        <taxon>Metazoa</taxon>
        <taxon>Ecdysozoa</taxon>
        <taxon>Nematoda</taxon>
        <taxon>Chromadorea</taxon>
        <taxon>Rhabditida</taxon>
        <taxon>Rhabditina</taxon>
        <taxon>Diplogasteromorpha</taxon>
        <taxon>Diplogasteroidea</taxon>
        <taxon>Neodiplogasteridae</taxon>
        <taxon>Pristionchus</taxon>
    </lineage>
</organism>
<dbReference type="PANTHER" id="PTHR45907:SF16">
    <property type="entry name" value="SERPENTINE RECEPTOR, CLASS J"/>
    <property type="match status" value="1"/>
</dbReference>
<evidence type="ECO:0000256" key="1">
    <source>
        <dbReference type="SAM" id="Phobius"/>
    </source>
</evidence>
<dbReference type="InterPro" id="IPR019428">
    <property type="entry name" value="7TM_GPCR_serpentine_rcpt_Str"/>
</dbReference>
<evidence type="ECO:0000313" key="3">
    <source>
        <dbReference type="Proteomes" id="UP001328107"/>
    </source>
</evidence>
<sequence>SVTGLILNALLLYAIRRFSGANLGSYKYLLTIFSLVDLFLIVLHVTVQPMWYKKQNISTFPKIIDQNLFEKVTTMYVGFQSVPFTLLSIHFLYRYWSVRRPHLIPLFSNKSFVVFLASLTVGELFSWHFLCLYTSSGHDASNATAAVVAKYESIYGKHIENAWIVMDNWPDGTFDVTLFTITVLMDVIMLTNLVVASSFAILTFMHIRQSYKTAARASELQQKLLLALCAQAAIPCLFVYTPFLFCINAPFVGIPGAWIPDISAPLMSFFPAWDAAIILLLFTDYR</sequence>
<dbReference type="Proteomes" id="UP001328107">
    <property type="component" value="Unassembled WGS sequence"/>
</dbReference>
<evidence type="ECO:0000313" key="2">
    <source>
        <dbReference type="EMBL" id="GMR45090.1"/>
    </source>
</evidence>
<feature type="transmembrane region" description="Helical" evidence="1">
    <location>
        <begin position="224"/>
        <end position="250"/>
    </location>
</feature>
<comment type="caution">
    <text evidence="2">The sequence shown here is derived from an EMBL/GenBank/DDBJ whole genome shotgun (WGS) entry which is preliminary data.</text>
</comment>
<dbReference type="AlphaFoldDB" id="A0AAN5HXZ9"/>
<accession>A0AAN5HXZ9</accession>
<reference evidence="3" key="1">
    <citation type="submission" date="2022-10" db="EMBL/GenBank/DDBJ databases">
        <title>Genome assembly of Pristionchus species.</title>
        <authorList>
            <person name="Yoshida K."/>
            <person name="Sommer R.J."/>
        </authorList>
    </citation>
    <scope>NUCLEOTIDE SEQUENCE [LARGE SCALE GENOMIC DNA]</scope>
    <source>
        <strain evidence="3">RS5460</strain>
    </source>
</reference>
<evidence type="ECO:0008006" key="4">
    <source>
        <dbReference type="Google" id="ProtNLM"/>
    </source>
</evidence>
<feature type="transmembrane region" description="Helical" evidence="1">
    <location>
        <begin position="26"/>
        <end position="52"/>
    </location>
</feature>
<dbReference type="InterPro" id="IPR019423">
    <property type="entry name" value="7TM_GPCR_serpentine_rcpt_Srj"/>
</dbReference>
<keyword evidence="1" id="KW-0472">Membrane</keyword>
<dbReference type="SUPFAM" id="SSF81321">
    <property type="entry name" value="Family A G protein-coupled receptor-like"/>
    <property type="match status" value="1"/>
</dbReference>
<dbReference type="EMBL" id="BTRK01000004">
    <property type="protein sequence ID" value="GMR45090.1"/>
    <property type="molecule type" value="Genomic_DNA"/>
</dbReference>
<keyword evidence="3" id="KW-1185">Reference proteome</keyword>
<feature type="transmembrane region" description="Helical" evidence="1">
    <location>
        <begin position="176"/>
        <end position="204"/>
    </location>
</feature>
<keyword evidence="1" id="KW-1133">Transmembrane helix</keyword>
<feature type="transmembrane region" description="Helical" evidence="1">
    <location>
        <begin position="112"/>
        <end position="130"/>
    </location>
</feature>
<feature type="non-terminal residue" evidence="2">
    <location>
        <position position="1"/>
    </location>
</feature>
<name>A0AAN5HXZ9_9BILA</name>
<feature type="transmembrane region" description="Helical" evidence="1">
    <location>
        <begin position="72"/>
        <end position="92"/>
    </location>
</feature>
<proteinExistence type="predicted"/>
<dbReference type="Pfam" id="PF10326">
    <property type="entry name" value="7TM_GPCR_Str"/>
    <property type="match status" value="1"/>
</dbReference>
<keyword evidence="1" id="KW-0812">Transmembrane</keyword>
<protein>
    <recommendedName>
        <fullName evidence="4">G protein-coupled receptor</fullName>
    </recommendedName>
</protein>